<dbReference type="Proteomes" id="UP000290624">
    <property type="component" value="Unassembled WGS sequence"/>
</dbReference>
<feature type="transmembrane region" description="Helical" evidence="7">
    <location>
        <begin position="361"/>
        <end position="387"/>
    </location>
</feature>
<evidence type="ECO:0000256" key="1">
    <source>
        <dbReference type="ARBA" id="ARBA00004141"/>
    </source>
</evidence>
<evidence type="ECO:0000313" key="9">
    <source>
        <dbReference type="Proteomes" id="UP000290624"/>
    </source>
</evidence>
<feature type="transmembrane region" description="Helical" evidence="7">
    <location>
        <begin position="202"/>
        <end position="225"/>
    </location>
</feature>
<dbReference type="OrthoDB" id="9799225at2"/>
<feature type="transmembrane region" description="Helical" evidence="7">
    <location>
        <begin position="123"/>
        <end position="145"/>
    </location>
</feature>
<dbReference type="GO" id="GO:0016020">
    <property type="term" value="C:membrane"/>
    <property type="evidence" value="ECO:0007669"/>
    <property type="project" value="UniProtKB-SubCell"/>
</dbReference>
<keyword evidence="4 7" id="KW-1133">Transmembrane helix</keyword>
<dbReference type="AlphaFoldDB" id="A0A4Q2EIP2"/>
<evidence type="ECO:0000256" key="5">
    <source>
        <dbReference type="ARBA" id="ARBA00023136"/>
    </source>
</evidence>
<feature type="compositionally biased region" description="Low complexity" evidence="6">
    <location>
        <begin position="429"/>
        <end position="446"/>
    </location>
</feature>
<feature type="transmembrane region" description="Helical" evidence="7">
    <location>
        <begin position="286"/>
        <end position="309"/>
    </location>
</feature>
<feature type="region of interest" description="Disordered" evidence="6">
    <location>
        <begin position="411"/>
        <end position="455"/>
    </location>
</feature>
<comment type="subcellular location">
    <subcellularLocation>
        <location evidence="1">Membrane</location>
        <topology evidence="1">Multi-pass membrane protein</topology>
    </subcellularLocation>
</comment>
<comment type="caution">
    <text evidence="8">The sequence shown here is derived from an EMBL/GenBank/DDBJ whole genome shotgun (WGS) entry which is preliminary data.</text>
</comment>
<feature type="transmembrane region" description="Helical" evidence="7">
    <location>
        <begin position="94"/>
        <end position="111"/>
    </location>
</feature>
<dbReference type="PANTHER" id="PTHR21716">
    <property type="entry name" value="TRANSMEMBRANE PROTEIN"/>
    <property type="match status" value="1"/>
</dbReference>
<evidence type="ECO:0000256" key="3">
    <source>
        <dbReference type="ARBA" id="ARBA00022692"/>
    </source>
</evidence>
<evidence type="ECO:0000313" key="8">
    <source>
        <dbReference type="EMBL" id="RXW32482.1"/>
    </source>
</evidence>
<accession>A0A4Q2EIP2</accession>
<sequence length="455" mass="48616">MRSPVAIWKLVGSSRVRAPTATDTSRATITMVHSTGFAVGGFPVSPTLVAMAQLRESTAAPRPQRVLIPAVTTIVVTLTGGLIILYGMHQYSDIIGPLMLTLNLFIAAYPIQTFLVRKGVPRILAQVILAVVVFAILGAFFYSLAWSLTSLVQELPRYQSQLWNLYHQSVALLGQVGVSEQQVLDQLKAITPANLAGVATSALGSVTNVVTLLTVIIVMIFMIAFDTDTFGERNDALKRYQPRIWHSIADFIVGVRRYWVVSSVFGLIVAVIDVVALELLNVPLALVWGILAFLTNYIPNVGFVIGLVPPTVMALLANDPLTALLVVIIYSVVNFVIQSIIQPKFNGDAVGVTALVSFLSLLLWSSVIGALGALLALPMTLLAKALLVDHDPQMRWLNAFISNDPAMADPRVPQVEAGVPAPASPRPATPSVAESDAPPSGPQGASSPPPMPDAP</sequence>
<organism evidence="8 9">
    <name type="scientific">Propioniciclava flava</name>
    <dbReference type="NCBI Taxonomy" id="2072026"/>
    <lineage>
        <taxon>Bacteria</taxon>
        <taxon>Bacillati</taxon>
        <taxon>Actinomycetota</taxon>
        <taxon>Actinomycetes</taxon>
        <taxon>Propionibacteriales</taxon>
        <taxon>Propionibacteriaceae</taxon>
        <taxon>Propioniciclava</taxon>
    </lineage>
</organism>
<evidence type="ECO:0000256" key="2">
    <source>
        <dbReference type="ARBA" id="ARBA00009773"/>
    </source>
</evidence>
<keyword evidence="3 7" id="KW-0812">Transmembrane</keyword>
<dbReference type="PANTHER" id="PTHR21716:SF64">
    <property type="entry name" value="AI-2 TRANSPORT PROTEIN TQSA"/>
    <property type="match status" value="1"/>
</dbReference>
<evidence type="ECO:0000256" key="7">
    <source>
        <dbReference type="SAM" id="Phobius"/>
    </source>
</evidence>
<dbReference type="InterPro" id="IPR002549">
    <property type="entry name" value="AI-2E-like"/>
</dbReference>
<evidence type="ECO:0000256" key="4">
    <source>
        <dbReference type="ARBA" id="ARBA00022989"/>
    </source>
</evidence>
<dbReference type="EMBL" id="PPCV01000004">
    <property type="protein sequence ID" value="RXW32482.1"/>
    <property type="molecule type" value="Genomic_DNA"/>
</dbReference>
<feature type="transmembrane region" description="Helical" evidence="7">
    <location>
        <begin position="321"/>
        <end position="341"/>
    </location>
</feature>
<name>A0A4Q2EIP2_9ACTN</name>
<protein>
    <submittedName>
        <fullName evidence="8">AI-2E family transporter</fullName>
    </submittedName>
</protein>
<reference evidence="8 9" key="1">
    <citation type="submission" date="2018-01" db="EMBL/GenBank/DDBJ databases">
        <title>Lactibacter flavus gen. nov., sp. nov., a novel bacterium of the family Propionibacteriaceae isolated from raw milk and dairy products.</title>
        <authorList>
            <person name="Wenning M."/>
            <person name="Breitenwieser F."/>
            <person name="Huptas C."/>
            <person name="von Neubeck M."/>
            <person name="Busse H.-J."/>
            <person name="Scherer S."/>
        </authorList>
    </citation>
    <scope>NUCLEOTIDE SEQUENCE [LARGE SCALE GENOMIC DNA]</scope>
    <source>
        <strain evidence="8 9">VG341</strain>
    </source>
</reference>
<keyword evidence="5 7" id="KW-0472">Membrane</keyword>
<proteinExistence type="inferred from homology"/>
<keyword evidence="9" id="KW-1185">Reference proteome</keyword>
<dbReference type="Pfam" id="PF01594">
    <property type="entry name" value="AI-2E_transport"/>
    <property type="match status" value="1"/>
</dbReference>
<feature type="transmembrane region" description="Helical" evidence="7">
    <location>
        <begin position="258"/>
        <end position="280"/>
    </location>
</feature>
<gene>
    <name evidence="8" type="ORF">C1706_07745</name>
</gene>
<feature type="transmembrane region" description="Helical" evidence="7">
    <location>
        <begin position="66"/>
        <end position="88"/>
    </location>
</feature>
<evidence type="ECO:0000256" key="6">
    <source>
        <dbReference type="SAM" id="MobiDB-lite"/>
    </source>
</evidence>
<dbReference type="GO" id="GO:0055085">
    <property type="term" value="P:transmembrane transport"/>
    <property type="evidence" value="ECO:0007669"/>
    <property type="project" value="TreeGrafter"/>
</dbReference>
<comment type="similarity">
    <text evidence="2">Belongs to the autoinducer-2 exporter (AI-2E) (TC 2.A.86) family.</text>
</comment>